<dbReference type="GO" id="GO:0016787">
    <property type="term" value="F:hydrolase activity"/>
    <property type="evidence" value="ECO:0007669"/>
    <property type="project" value="UniProtKB-KW"/>
</dbReference>
<comment type="caution">
    <text evidence="2">The sequence shown here is derived from an EMBL/GenBank/DDBJ whole genome shotgun (WGS) entry which is preliminary data.</text>
</comment>
<dbReference type="InterPro" id="IPR000086">
    <property type="entry name" value="NUDIX_hydrolase_dom"/>
</dbReference>
<dbReference type="PANTHER" id="PTHR10885">
    <property type="entry name" value="ISOPENTENYL-DIPHOSPHATE DELTA-ISOMERASE"/>
    <property type="match status" value="1"/>
</dbReference>
<dbReference type="Pfam" id="PF00293">
    <property type="entry name" value="NUDIX"/>
    <property type="match status" value="1"/>
</dbReference>
<dbReference type="Gene3D" id="3.90.79.10">
    <property type="entry name" value="Nucleoside Triphosphate Pyrophosphohydrolase"/>
    <property type="match status" value="1"/>
</dbReference>
<proteinExistence type="predicted"/>
<gene>
    <name evidence="2" type="ORF">UV59_C0012G0005</name>
</gene>
<sequence>MTTDDQNEQFIHVNEHDVIIGAISRSKAHKNRTLIHRSVGILICNWKGEVYLHRRSSTKDTDPGKWSISASGHVTDGQSYEEAAKRELFEELGVKTTLTFLEKNMIATAYETEIAALYRGQFEGPFLLNIHEVAEGRFFAPPIIERMVREGQVELTTMSLVNLKRTLKILPERVDLNVYVVKTFPVSSPAL</sequence>
<feature type="domain" description="Nudix hydrolase" evidence="1">
    <location>
        <begin position="34"/>
        <end position="161"/>
    </location>
</feature>
<dbReference type="Proteomes" id="UP000034543">
    <property type="component" value="Unassembled WGS sequence"/>
</dbReference>
<reference evidence="2 3" key="1">
    <citation type="journal article" date="2015" name="Nature">
        <title>rRNA introns, odd ribosomes, and small enigmatic genomes across a large radiation of phyla.</title>
        <authorList>
            <person name="Brown C.T."/>
            <person name="Hug L.A."/>
            <person name="Thomas B.C."/>
            <person name="Sharon I."/>
            <person name="Castelle C.J."/>
            <person name="Singh A."/>
            <person name="Wilkins M.J."/>
            <person name="Williams K.H."/>
            <person name="Banfield J.F."/>
        </authorList>
    </citation>
    <scope>NUCLEOTIDE SEQUENCE [LARGE SCALE GENOMIC DNA]</scope>
</reference>
<evidence type="ECO:0000313" key="2">
    <source>
        <dbReference type="EMBL" id="KKS84912.1"/>
    </source>
</evidence>
<dbReference type="AlphaFoldDB" id="A0A0G1CHB1"/>
<protein>
    <submittedName>
        <fullName evidence="2">NUDIX hydrolase</fullName>
    </submittedName>
</protein>
<dbReference type="EMBL" id="LCFB01000012">
    <property type="protein sequence ID" value="KKS84912.1"/>
    <property type="molecule type" value="Genomic_DNA"/>
</dbReference>
<name>A0A0G1CHB1_9BACT</name>
<dbReference type="STRING" id="1618436.UV59_C0012G0005"/>
<evidence type="ECO:0000313" key="3">
    <source>
        <dbReference type="Proteomes" id="UP000034543"/>
    </source>
</evidence>
<dbReference type="PANTHER" id="PTHR10885:SF0">
    <property type="entry name" value="ISOPENTENYL-DIPHOSPHATE DELTA-ISOMERASE"/>
    <property type="match status" value="1"/>
</dbReference>
<keyword evidence="2" id="KW-0378">Hydrolase</keyword>
<accession>A0A0G1CHB1</accession>
<organism evidence="2 3">
    <name type="scientific">Candidatus Gottesmanbacteria bacterium GW2011_GWA1_43_11</name>
    <dbReference type="NCBI Taxonomy" id="1618436"/>
    <lineage>
        <taxon>Bacteria</taxon>
        <taxon>Candidatus Gottesmaniibacteriota</taxon>
    </lineage>
</organism>
<evidence type="ECO:0000259" key="1">
    <source>
        <dbReference type="PROSITE" id="PS51462"/>
    </source>
</evidence>
<dbReference type="InterPro" id="IPR015797">
    <property type="entry name" value="NUDIX_hydrolase-like_dom_sf"/>
</dbReference>
<dbReference type="PROSITE" id="PS51462">
    <property type="entry name" value="NUDIX"/>
    <property type="match status" value="1"/>
</dbReference>
<dbReference type="SUPFAM" id="SSF55811">
    <property type="entry name" value="Nudix"/>
    <property type="match status" value="1"/>
</dbReference>